<keyword evidence="3" id="KW-1185">Reference proteome</keyword>
<evidence type="ECO:0000313" key="3">
    <source>
        <dbReference type="Proteomes" id="UP001168821"/>
    </source>
</evidence>
<organism evidence="2 3">
    <name type="scientific">Zophobas morio</name>
    <dbReference type="NCBI Taxonomy" id="2755281"/>
    <lineage>
        <taxon>Eukaryota</taxon>
        <taxon>Metazoa</taxon>
        <taxon>Ecdysozoa</taxon>
        <taxon>Arthropoda</taxon>
        <taxon>Hexapoda</taxon>
        <taxon>Insecta</taxon>
        <taxon>Pterygota</taxon>
        <taxon>Neoptera</taxon>
        <taxon>Endopterygota</taxon>
        <taxon>Coleoptera</taxon>
        <taxon>Polyphaga</taxon>
        <taxon>Cucujiformia</taxon>
        <taxon>Tenebrionidae</taxon>
        <taxon>Zophobas</taxon>
    </lineage>
</organism>
<comment type="caution">
    <text evidence="2">The sequence shown here is derived from an EMBL/GenBank/DDBJ whole genome shotgun (WGS) entry which is preliminary data.</text>
</comment>
<sequence length="175" mass="20409">MRQENLDNIEDLKSSGTTKKISPSIDIKQEKNMQLVVKLERLDLRKIQKTPKQEKNPQLVVNLERLNLSNFQKQIFTSSVNTEKPIELTLNNRKSRNLEKIISSLALKREDNEVTASSQVAQTSTYKVLRKINRKISTQSRKMTRTETIFFRDRSHDLSRFLSDYAVSMTTMMCE</sequence>
<proteinExistence type="predicted"/>
<accession>A0AA38J153</accession>
<evidence type="ECO:0000313" key="2">
    <source>
        <dbReference type="EMBL" id="KAJ3667157.1"/>
    </source>
</evidence>
<feature type="compositionally biased region" description="Basic and acidic residues" evidence="1">
    <location>
        <begin position="1"/>
        <end position="13"/>
    </location>
</feature>
<name>A0AA38J153_9CUCU</name>
<feature type="region of interest" description="Disordered" evidence="1">
    <location>
        <begin position="1"/>
        <end position="20"/>
    </location>
</feature>
<dbReference type="Proteomes" id="UP001168821">
    <property type="component" value="Unassembled WGS sequence"/>
</dbReference>
<reference evidence="2" key="1">
    <citation type="journal article" date="2023" name="G3 (Bethesda)">
        <title>Whole genome assemblies of Zophobas morio and Tenebrio molitor.</title>
        <authorList>
            <person name="Kaur S."/>
            <person name="Stinson S.A."/>
            <person name="diCenzo G.C."/>
        </authorList>
    </citation>
    <scope>NUCLEOTIDE SEQUENCE</scope>
    <source>
        <strain evidence="2">QUZm001</strain>
    </source>
</reference>
<gene>
    <name evidence="2" type="ORF">Zmor_002559</name>
</gene>
<evidence type="ECO:0000256" key="1">
    <source>
        <dbReference type="SAM" id="MobiDB-lite"/>
    </source>
</evidence>
<protein>
    <submittedName>
        <fullName evidence="2">Uncharacterized protein</fullName>
    </submittedName>
</protein>
<dbReference type="AlphaFoldDB" id="A0AA38J153"/>
<dbReference type="EMBL" id="JALNTZ010000001">
    <property type="protein sequence ID" value="KAJ3667157.1"/>
    <property type="molecule type" value="Genomic_DNA"/>
</dbReference>